<organism evidence="2 3">
    <name type="scientific">Stomoxys calcitrans</name>
    <name type="common">Stable fly</name>
    <name type="synonym">Conops calcitrans</name>
    <dbReference type="NCBI Taxonomy" id="35570"/>
    <lineage>
        <taxon>Eukaryota</taxon>
        <taxon>Metazoa</taxon>
        <taxon>Ecdysozoa</taxon>
        <taxon>Arthropoda</taxon>
        <taxon>Hexapoda</taxon>
        <taxon>Insecta</taxon>
        <taxon>Pterygota</taxon>
        <taxon>Neoptera</taxon>
        <taxon>Endopterygota</taxon>
        <taxon>Diptera</taxon>
        <taxon>Brachycera</taxon>
        <taxon>Muscomorpha</taxon>
        <taxon>Muscoidea</taxon>
        <taxon>Muscidae</taxon>
        <taxon>Stomoxys</taxon>
    </lineage>
</organism>
<reference evidence="2" key="1">
    <citation type="submission" date="2020-05" db="UniProtKB">
        <authorList>
            <consortium name="EnsemblMetazoa"/>
        </authorList>
    </citation>
    <scope>IDENTIFICATION</scope>
    <source>
        <strain evidence="2">USDA</strain>
    </source>
</reference>
<dbReference type="AlphaFoldDB" id="A0A1I8NYQ8"/>
<sequence length="684" mass="79086">MPIEDDVESFRVWATKLGCPPEDIPGDDALKSLFKSRQRDLFCNLMRRVRPRQEVNEIKENILIHKAEKIKGQIVSACERSFLPQEMQIQLQLQDLRKRHSEMYQRLGERKKEYEALAASIKTKNIQTANLGSKSDQLEAKVYVLDFKSKALDKQLKKEEENKEKIKTTMPITLTNENKSEHKANESVLRALKELENFYTLCEQNNNYQFVQTAKTKLWSNVRQIFSNIPNFLIFNTLLRLKEEQLQHIMALNKTTHNENHLGGSSRNHLTSFEINFMKTKANLLSVIGKYLAAYQEHKNLEFKFSEAFEHFEDKLLEKVQIFNADLEMEQNEETLRNYVVEYNFLNFIRGENEFLTKQIETLKAEIEHSQKYLDNHEVLLGSIKQVYSEISTSVNRIQYDMMQLAQIKDKIIYSKNIMKYQLDDLEAMVTHNNSIVKSNFKPTKLKISNSNNQSLLGVDSFEMSHDNVFCSTKLDLDSTMSSLNNTTLQRSFGGANDVTLMPPQAQNTILPSHTLELTTFGETPMQHLSCMGKESSFHLSPNPLITESVELSSTVQLAPGVLLTPFGALQEVQNRVLWADLIAQHSNDLKLNLDTFFVDPQQFQSKAKQQHDRINEILDKIDVCSVNTLQNLQKLATFYDFLIENPLRHFIPPSKTFNNQTYADYESEFVMYLRIATTGNSIK</sequence>
<dbReference type="VEuPathDB" id="VectorBase:SCAU003257"/>
<evidence type="ECO:0000313" key="2">
    <source>
        <dbReference type="EnsemblMetazoa" id="SCAU003257-PA"/>
    </source>
</evidence>
<evidence type="ECO:0000313" key="3">
    <source>
        <dbReference type="Proteomes" id="UP000095300"/>
    </source>
</evidence>
<dbReference type="STRING" id="35570.A0A1I8NYQ8"/>
<feature type="coiled-coil region" evidence="1">
    <location>
        <begin position="346"/>
        <end position="373"/>
    </location>
</feature>
<protein>
    <submittedName>
        <fullName evidence="2">Uncharacterized protein</fullName>
    </submittedName>
</protein>
<keyword evidence="1" id="KW-0175">Coiled coil</keyword>
<dbReference type="KEGG" id="scac:106087951"/>
<dbReference type="Proteomes" id="UP000095300">
    <property type="component" value="Unassembled WGS sequence"/>
</dbReference>
<proteinExistence type="predicted"/>
<evidence type="ECO:0000256" key="1">
    <source>
        <dbReference type="SAM" id="Coils"/>
    </source>
</evidence>
<accession>A0A1I8NYQ8</accession>
<dbReference type="OrthoDB" id="8047450at2759"/>
<dbReference type="EnsemblMetazoa" id="SCAU003257-RA">
    <property type="protein sequence ID" value="SCAU003257-PA"/>
    <property type="gene ID" value="SCAU003257"/>
</dbReference>
<gene>
    <name evidence="2" type="primary">106087951</name>
</gene>
<name>A0A1I8NYQ8_STOCA</name>
<keyword evidence="3" id="KW-1185">Reference proteome</keyword>